<protein>
    <submittedName>
        <fullName evidence="2">Uncharacterized protein</fullName>
    </submittedName>
</protein>
<feature type="chain" id="PRO_5035890907" evidence="1">
    <location>
        <begin position="17"/>
        <end position="142"/>
    </location>
</feature>
<evidence type="ECO:0000313" key="3">
    <source>
        <dbReference type="Proteomes" id="UP000712600"/>
    </source>
</evidence>
<reference evidence="2" key="1">
    <citation type="submission" date="2019-12" db="EMBL/GenBank/DDBJ databases">
        <title>Genome sequencing and annotation of Brassica cretica.</title>
        <authorList>
            <person name="Studholme D.J."/>
            <person name="Sarris P."/>
        </authorList>
    </citation>
    <scope>NUCLEOTIDE SEQUENCE</scope>
    <source>
        <strain evidence="2">PFS-109/04</strain>
        <tissue evidence="2">Leaf</tissue>
    </source>
</reference>
<name>A0A8S9QHB8_BRACR</name>
<gene>
    <name evidence="2" type="ORF">F2Q69_00024676</name>
</gene>
<feature type="signal peptide" evidence="1">
    <location>
        <begin position="1"/>
        <end position="16"/>
    </location>
</feature>
<sequence length="142" mass="16065">MGGLVGVLAGLVVASGRRIPALPRRSCCCWCVSSDGPPARARYSSPDGTKSTHNYPLKVSLIVHREVWYDREIRKRCLRWSLCNSGMTHSGRSARDSRKIVEELGIEHEPEPIDLVIKRTPRMSRWVFCHHEAKGRGAVWRC</sequence>
<comment type="caution">
    <text evidence="2">The sequence shown here is derived from an EMBL/GenBank/DDBJ whole genome shotgun (WGS) entry which is preliminary data.</text>
</comment>
<dbReference type="Proteomes" id="UP000712600">
    <property type="component" value="Unassembled WGS sequence"/>
</dbReference>
<organism evidence="2 3">
    <name type="scientific">Brassica cretica</name>
    <name type="common">Mustard</name>
    <dbReference type="NCBI Taxonomy" id="69181"/>
    <lineage>
        <taxon>Eukaryota</taxon>
        <taxon>Viridiplantae</taxon>
        <taxon>Streptophyta</taxon>
        <taxon>Embryophyta</taxon>
        <taxon>Tracheophyta</taxon>
        <taxon>Spermatophyta</taxon>
        <taxon>Magnoliopsida</taxon>
        <taxon>eudicotyledons</taxon>
        <taxon>Gunneridae</taxon>
        <taxon>Pentapetalae</taxon>
        <taxon>rosids</taxon>
        <taxon>malvids</taxon>
        <taxon>Brassicales</taxon>
        <taxon>Brassicaceae</taxon>
        <taxon>Brassiceae</taxon>
        <taxon>Brassica</taxon>
    </lineage>
</organism>
<evidence type="ECO:0000256" key="1">
    <source>
        <dbReference type="SAM" id="SignalP"/>
    </source>
</evidence>
<keyword evidence="1" id="KW-0732">Signal</keyword>
<evidence type="ECO:0000313" key="2">
    <source>
        <dbReference type="EMBL" id="KAF3542029.1"/>
    </source>
</evidence>
<dbReference type="AlphaFoldDB" id="A0A8S9QHB8"/>
<dbReference type="EMBL" id="QGKX02001290">
    <property type="protein sequence ID" value="KAF3542029.1"/>
    <property type="molecule type" value="Genomic_DNA"/>
</dbReference>
<accession>A0A8S9QHB8</accession>
<proteinExistence type="predicted"/>